<gene>
    <name evidence="1" type="ORF">GLW00_16285</name>
</gene>
<dbReference type="AlphaFoldDB" id="A0A845FFL2"/>
<accession>A0A845FFL2</accession>
<dbReference type="GeneID" id="78008570"/>
<comment type="caution">
    <text evidence="1">The sequence shown here is derived from an EMBL/GenBank/DDBJ whole genome shotgun (WGS) entry which is preliminary data.</text>
</comment>
<proteinExistence type="predicted"/>
<evidence type="ECO:0000313" key="1">
    <source>
        <dbReference type="EMBL" id="MYL72406.1"/>
    </source>
</evidence>
<reference evidence="1 2" key="1">
    <citation type="submission" date="2019-11" db="EMBL/GenBank/DDBJ databases">
        <title>Genome sequences of 17 halophilic strains isolated from different environments.</title>
        <authorList>
            <person name="Furrow R.E."/>
        </authorList>
    </citation>
    <scope>NUCLEOTIDE SEQUENCE [LARGE SCALE GENOMIC DNA]</scope>
    <source>
        <strain evidence="1 2">SL-4</strain>
    </source>
</reference>
<evidence type="ECO:0000313" key="2">
    <source>
        <dbReference type="Proteomes" id="UP000450457"/>
    </source>
</evidence>
<sequence length="51" mass="5857">MKKQTIVVLSAHFLLFSSWTFILKDRWLSFLSASAGDMHDLFAGKKLLKKT</sequence>
<organism evidence="1 2">
    <name type="scientific">Halobacillus litoralis</name>
    <dbReference type="NCBI Taxonomy" id="45668"/>
    <lineage>
        <taxon>Bacteria</taxon>
        <taxon>Bacillati</taxon>
        <taxon>Bacillota</taxon>
        <taxon>Bacilli</taxon>
        <taxon>Bacillales</taxon>
        <taxon>Bacillaceae</taxon>
        <taxon>Halobacillus</taxon>
    </lineage>
</organism>
<dbReference type="Proteomes" id="UP000450457">
    <property type="component" value="Unassembled WGS sequence"/>
</dbReference>
<dbReference type="RefSeq" id="WP_160915814.1">
    <property type="nucleotide sequence ID" value="NZ_WMFA01000008.1"/>
</dbReference>
<name>A0A845FFL2_9BACI</name>
<dbReference type="EMBL" id="WMFA01000008">
    <property type="protein sequence ID" value="MYL72406.1"/>
    <property type="molecule type" value="Genomic_DNA"/>
</dbReference>
<protein>
    <submittedName>
        <fullName evidence="1">Uncharacterized protein</fullName>
    </submittedName>
</protein>